<keyword evidence="4" id="KW-0812">Transmembrane</keyword>
<dbReference type="RefSeq" id="WP_051488057.1">
    <property type="nucleotide sequence ID" value="NZ_LWRZ01000239.1"/>
</dbReference>
<evidence type="ECO:0000256" key="1">
    <source>
        <dbReference type="ARBA" id="ARBA00005233"/>
    </source>
</evidence>
<evidence type="ECO:0000313" key="5">
    <source>
        <dbReference type="EMBL" id="OCX76261.1"/>
    </source>
</evidence>
<dbReference type="Gene3D" id="3.30.700.10">
    <property type="entry name" value="Glycoprotein, Type 4 Pilin"/>
    <property type="match status" value="1"/>
</dbReference>
<keyword evidence="4" id="KW-1133">Transmembrane helix</keyword>
<feature type="transmembrane region" description="Helical" evidence="4">
    <location>
        <begin position="21"/>
        <end position="41"/>
    </location>
</feature>
<dbReference type="AlphaFoldDB" id="A0A1C2I8G8"/>
<organism evidence="5 6">
    <name type="scientific">Acidithiobacillus thiooxidans</name>
    <name type="common">Thiobacillus thiooxidans</name>
    <dbReference type="NCBI Taxonomy" id="930"/>
    <lineage>
        <taxon>Bacteria</taxon>
        <taxon>Pseudomonadati</taxon>
        <taxon>Pseudomonadota</taxon>
        <taxon>Acidithiobacillia</taxon>
        <taxon>Acidithiobacillales</taxon>
        <taxon>Acidithiobacillaceae</taxon>
        <taxon>Acidithiobacillus</taxon>
    </lineage>
</organism>
<evidence type="ECO:0008006" key="7">
    <source>
        <dbReference type="Google" id="ProtNLM"/>
    </source>
</evidence>
<proteinExistence type="inferred from homology"/>
<dbReference type="Pfam" id="PF07963">
    <property type="entry name" value="N_methyl"/>
    <property type="match status" value="1"/>
</dbReference>
<dbReference type="Proteomes" id="UP000094893">
    <property type="component" value="Unassembled WGS sequence"/>
</dbReference>
<dbReference type="STRING" id="930.GCA_002079865_01851"/>
<protein>
    <recommendedName>
        <fullName evidence="7">Prepilin-type N-terminal cleavage/methylation domain-containing protein</fullName>
    </recommendedName>
</protein>
<evidence type="ECO:0000256" key="4">
    <source>
        <dbReference type="SAM" id="Phobius"/>
    </source>
</evidence>
<keyword evidence="2" id="KW-0488">Methylation</keyword>
<evidence type="ECO:0000313" key="6">
    <source>
        <dbReference type="Proteomes" id="UP000094893"/>
    </source>
</evidence>
<dbReference type="EMBL" id="LWSA01000028">
    <property type="protein sequence ID" value="OCX76261.1"/>
    <property type="molecule type" value="Genomic_DNA"/>
</dbReference>
<comment type="similarity">
    <text evidence="1">Belongs to the N-Me-Phe pilin family.</text>
</comment>
<evidence type="ECO:0000256" key="2">
    <source>
        <dbReference type="ARBA" id="ARBA00022481"/>
    </source>
</evidence>
<gene>
    <name evidence="5" type="ORF">A6P07_02900</name>
</gene>
<name>A0A1C2I8G8_ACITH</name>
<keyword evidence="4" id="KW-0472">Membrane</keyword>
<evidence type="ECO:0000256" key="3">
    <source>
        <dbReference type="SAM" id="MobiDB-lite"/>
    </source>
</evidence>
<feature type="region of interest" description="Disordered" evidence="3">
    <location>
        <begin position="153"/>
        <end position="173"/>
    </location>
</feature>
<dbReference type="PANTHER" id="PTHR30093">
    <property type="entry name" value="GENERAL SECRETION PATHWAY PROTEIN G"/>
    <property type="match status" value="1"/>
</dbReference>
<reference evidence="5 6" key="1">
    <citation type="journal article" date="2016" name="Int. J. Mol. Sci.">
        <title>Comparative genomics of the extreme acidophile Acidithiobacillus thiooxidans reveals intraspecific divergence and niche adaptation.</title>
        <authorList>
            <person name="Zhang X."/>
            <person name="Feng X."/>
            <person name="Tao J."/>
            <person name="Ma L."/>
            <person name="Xiao Y."/>
            <person name="Liang Y."/>
            <person name="Liu X."/>
            <person name="Yin H."/>
        </authorList>
    </citation>
    <scope>NUCLEOTIDE SEQUENCE [LARGE SCALE GENOMIC DNA]</scope>
    <source>
        <strain evidence="5 6">A02</strain>
    </source>
</reference>
<sequence>MKKISATAGQSGSVANREGGFTLIELMIVIAIIGILAAIAIPQYAAYTRTAQATTIAQDFRQAVTEVAAYQAQVQTGATANLPAEPSGALPGTGGATLAITGTSTPSAPGPLTITLTAPTSASTQTDVDGMLNSQTGTTGFTGGAGTATITANGQITYNGSSSTSSSSTSTAS</sequence>
<dbReference type="NCBIfam" id="TIGR02532">
    <property type="entry name" value="IV_pilin_GFxxxE"/>
    <property type="match status" value="1"/>
</dbReference>
<accession>A0A1C2I8G8</accession>
<comment type="caution">
    <text evidence="5">The sequence shown here is derived from an EMBL/GenBank/DDBJ whole genome shotgun (WGS) entry which is preliminary data.</text>
</comment>
<dbReference type="InterPro" id="IPR045584">
    <property type="entry name" value="Pilin-like"/>
</dbReference>
<dbReference type="SUPFAM" id="SSF54523">
    <property type="entry name" value="Pili subunits"/>
    <property type="match status" value="1"/>
</dbReference>
<dbReference type="PROSITE" id="PS00409">
    <property type="entry name" value="PROKAR_NTER_METHYL"/>
    <property type="match status" value="1"/>
</dbReference>
<dbReference type="InterPro" id="IPR012902">
    <property type="entry name" value="N_methyl_site"/>
</dbReference>
<dbReference type="PANTHER" id="PTHR30093:SF34">
    <property type="entry name" value="PREPILIN PEPTIDASE-DEPENDENT PROTEIN D"/>
    <property type="match status" value="1"/>
</dbReference>